<gene>
    <name evidence="13" type="ORF">CRE_14551</name>
</gene>
<dbReference type="OMA" id="WENGTHE"/>
<evidence type="ECO:0000256" key="4">
    <source>
        <dbReference type="ARBA" id="ARBA00022771"/>
    </source>
</evidence>
<feature type="domain" description="C2H2-type" evidence="12">
    <location>
        <begin position="95"/>
        <end position="122"/>
    </location>
</feature>
<evidence type="ECO:0000256" key="7">
    <source>
        <dbReference type="ARBA" id="ARBA00023125"/>
    </source>
</evidence>
<dbReference type="InterPro" id="IPR036236">
    <property type="entry name" value="Znf_C2H2_sf"/>
</dbReference>
<keyword evidence="3" id="KW-0677">Repeat</keyword>
<dbReference type="GO" id="GO:0008270">
    <property type="term" value="F:zinc ion binding"/>
    <property type="evidence" value="ECO:0007669"/>
    <property type="project" value="UniProtKB-KW"/>
</dbReference>
<dbReference type="FunFam" id="3.30.160.60:FF:000145">
    <property type="entry name" value="Zinc finger protein 574"/>
    <property type="match status" value="1"/>
</dbReference>
<evidence type="ECO:0000256" key="5">
    <source>
        <dbReference type="ARBA" id="ARBA00022833"/>
    </source>
</evidence>
<dbReference type="OrthoDB" id="5781702at2759"/>
<evidence type="ECO:0000256" key="3">
    <source>
        <dbReference type="ARBA" id="ARBA00022737"/>
    </source>
</evidence>
<dbReference type="PROSITE" id="PS50157">
    <property type="entry name" value="ZINC_FINGER_C2H2_2"/>
    <property type="match status" value="5"/>
</dbReference>
<sequence length="456" mass="53926">MLNSSTKKYKCEICLKEFTRLCDLKRHELVHTDERQRPFECEFCHKAFSTSYYLQRHVVIHTGEMPFECDICFKKFKNSSDLKRHTVIHTGETPFECEICGREFNDKSNLRAHESIHLNKKSIQCSICGIFTGRKTTLRRHIQRQHNLDGDHLEYEVRRCTRNVLRDGHGTTSQTAVMGSDQSAQRYEHESSKRWNGRVDTSNRMRERIDNKWTYQFSEVPRHHCNSKRLPTIHTRKSVTCHKQFVRPSEWKQHRPFECGTCGQTFKQKPHLRSHELTHQDNLFRCSICGIFVKHKAGIRQHLRKQHYLMGEQLNDAVKNIYESSRKDWENGTHEMTDVDGSIPILDERFLGTNLEYLEVGQEWKPSDQFVDVSNTMVANTEIIKVNDQDSQRNENLLNFNDLEEVLNEGNIELDQFEWSVPHLEEMDYSKYPELDPEVWYSGIIREQLETSRMAL</sequence>
<feature type="region of interest" description="Disordered" evidence="11">
    <location>
        <begin position="168"/>
        <end position="196"/>
    </location>
</feature>
<feature type="compositionally biased region" description="Polar residues" evidence="11">
    <location>
        <begin position="170"/>
        <end position="185"/>
    </location>
</feature>
<dbReference type="PANTHER" id="PTHR24394:SF48">
    <property type="entry name" value="ZINC FINGER PROTEIN 771"/>
    <property type="match status" value="1"/>
</dbReference>
<dbReference type="KEGG" id="crq:GCK72_007690"/>
<dbReference type="GeneID" id="9805461"/>
<dbReference type="FunFam" id="3.30.160.60:FF:001289">
    <property type="entry name" value="Zinc finger protein 574"/>
    <property type="match status" value="1"/>
</dbReference>
<dbReference type="PROSITE" id="PS00028">
    <property type="entry name" value="ZINC_FINGER_C2H2_1"/>
    <property type="match status" value="6"/>
</dbReference>
<keyword evidence="5" id="KW-0862">Zinc</keyword>
<evidence type="ECO:0000313" key="13">
    <source>
        <dbReference type="EMBL" id="EFO96375.1"/>
    </source>
</evidence>
<keyword evidence="9" id="KW-0539">Nucleus</keyword>
<feature type="domain" description="C2H2-type" evidence="12">
    <location>
        <begin position="39"/>
        <end position="66"/>
    </location>
</feature>
<evidence type="ECO:0000256" key="11">
    <source>
        <dbReference type="SAM" id="MobiDB-lite"/>
    </source>
</evidence>
<keyword evidence="7" id="KW-0238">DNA-binding</keyword>
<dbReference type="RefSeq" id="XP_003107317.2">
    <property type="nucleotide sequence ID" value="XM_003107269.2"/>
</dbReference>
<evidence type="ECO:0000256" key="10">
    <source>
        <dbReference type="PROSITE-ProRule" id="PRU00042"/>
    </source>
</evidence>
<dbReference type="Proteomes" id="UP000008281">
    <property type="component" value="Unassembled WGS sequence"/>
</dbReference>
<dbReference type="GO" id="GO:0005634">
    <property type="term" value="C:nucleus"/>
    <property type="evidence" value="ECO:0007669"/>
    <property type="project" value="UniProtKB-SubCell"/>
</dbReference>
<dbReference type="HOGENOM" id="CLU_600267_0_0_1"/>
<accession>E3M9H6</accession>
<dbReference type="Pfam" id="PF00096">
    <property type="entry name" value="zf-C2H2"/>
    <property type="match status" value="6"/>
</dbReference>
<dbReference type="eggNOG" id="KOG1721">
    <property type="taxonomic scope" value="Eukaryota"/>
</dbReference>
<dbReference type="InterPro" id="IPR013087">
    <property type="entry name" value="Znf_C2H2_type"/>
</dbReference>
<dbReference type="GO" id="GO:0003677">
    <property type="term" value="F:DNA binding"/>
    <property type="evidence" value="ECO:0007669"/>
    <property type="project" value="UniProtKB-KW"/>
</dbReference>
<organism evidence="14">
    <name type="scientific">Caenorhabditis remanei</name>
    <name type="common">Caenorhabditis vulgaris</name>
    <dbReference type="NCBI Taxonomy" id="31234"/>
    <lineage>
        <taxon>Eukaryota</taxon>
        <taxon>Metazoa</taxon>
        <taxon>Ecdysozoa</taxon>
        <taxon>Nematoda</taxon>
        <taxon>Chromadorea</taxon>
        <taxon>Rhabditida</taxon>
        <taxon>Rhabditina</taxon>
        <taxon>Rhabditomorpha</taxon>
        <taxon>Rhabditoidea</taxon>
        <taxon>Rhabditidae</taxon>
        <taxon>Peloderinae</taxon>
        <taxon>Caenorhabditis</taxon>
    </lineage>
</organism>
<dbReference type="FunFam" id="3.30.160.60:FF:000204">
    <property type="entry name" value="Zinc finger protein 331"/>
    <property type="match status" value="1"/>
</dbReference>
<keyword evidence="4 10" id="KW-0863">Zinc-finger</keyword>
<evidence type="ECO:0000313" key="14">
    <source>
        <dbReference type="Proteomes" id="UP000008281"/>
    </source>
</evidence>
<feature type="domain" description="C2H2-type" evidence="12">
    <location>
        <begin position="9"/>
        <end position="36"/>
    </location>
</feature>
<dbReference type="Gene3D" id="3.30.160.60">
    <property type="entry name" value="Classic Zinc Finger"/>
    <property type="match status" value="5"/>
</dbReference>
<name>E3M9H6_CAERE</name>
<dbReference type="STRING" id="31234.E3M9H6"/>
<keyword evidence="2" id="KW-0479">Metal-binding</keyword>
<dbReference type="FunFam" id="3.30.160.60:FF:000358">
    <property type="entry name" value="zinc finger protein 24"/>
    <property type="match status" value="1"/>
</dbReference>
<dbReference type="GO" id="GO:0000981">
    <property type="term" value="F:DNA-binding transcription factor activity, RNA polymerase II-specific"/>
    <property type="evidence" value="ECO:0007669"/>
    <property type="project" value="TreeGrafter"/>
</dbReference>
<dbReference type="SUPFAM" id="SSF57667">
    <property type="entry name" value="beta-beta-alpha zinc fingers"/>
    <property type="match status" value="4"/>
</dbReference>
<evidence type="ECO:0000256" key="1">
    <source>
        <dbReference type="ARBA" id="ARBA00004123"/>
    </source>
</evidence>
<evidence type="ECO:0000256" key="6">
    <source>
        <dbReference type="ARBA" id="ARBA00023015"/>
    </source>
</evidence>
<keyword evidence="8" id="KW-0804">Transcription</keyword>
<evidence type="ECO:0000256" key="8">
    <source>
        <dbReference type="ARBA" id="ARBA00023163"/>
    </source>
</evidence>
<dbReference type="CTD" id="9805461"/>
<evidence type="ECO:0000256" key="9">
    <source>
        <dbReference type="ARBA" id="ARBA00023242"/>
    </source>
</evidence>
<evidence type="ECO:0000256" key="2">
    <source>
        <dbReference type="ARBA" id="ARBA00022723"/>
    </source>
</evidence>
<protein>
    <recommendedName>
        <fullName evidence="12">C2H2-type domain-containing protein</fullName>
    </recommendedName>
</protein>
<keyword evidence="6" id="KW-0805">Transcription regulation</keyword>
<dbReference type="SMART" id="SM00355">
    <property type="entry name" value="ZnF_C2H2"/>
    <property type="match status" value="7"/>
</dbReference>
<dbReference type="PANTHER" id="PTHR24394">
    <property type="entry name" value="ZINC FINGER PROTEIN"/>
    <property type="match status" value="1"/>
</dbReference>
<proteinExistence type="predicted"/>
<dbReference type="AlphaFoldDB" id="E3M9H6"/>
<feature type="domain" description="C2H2-type" evidence="12">
    <location>
        <begin position="257"/>
        <end position="279"/>
    </location>
</feature>
<dbReference type="InParanoid" id="E3M9H6"/>
<keyword evidence="14" id="KW-1185">Reference proteome</keyword>
<evidence type="ECO:0000259" key="12">
    <source>
        <dbReference type="PROSITE" id="PS50157"/>
    </source>
</evidence>
<reference evidence="13" key="1">
    <citation type="submission" date="2007-07" db="EMBL/GenBank/DDBJ databases">
        <title>PCAP assembly of the Caenorhabditis remanei genome.</title>
        <authorList>
            <consortium name="The Caenorhabditis remanei Sequencing Consortium"/>
            <person name="Wilson R.K."/>
        </authorList>
    </citation>
    <scope>NUCLEOTIDE SEQUENCE [LARGE SCALE GENOMIC DNA]</scope>
    <source>
        <strain evidence="13">PB4641</strain>
    </source>
</reference>
<comment type="subcellular location">
    <subcellularLocation>
        <location evidence="1">Nucleus</location>
    </subcellularLocation>
</comment>
<dbReference type="EMBL" id="DS268430">
    <property type="protein sequence ID" value="EFO96375.1"/>
    <property type="molecule type" value="Genomic_DNA"/>
</dbReference>
<feature type="domain" description="C2H2-type" evidence="12">
    <location>
        <begin position="67"/>
        <end position="94"/>
    </location>
</feature>